<keyword evidence="4" id="KW-0269">Exonuclease</keyword>
<dbReference type="GO" id="GO:0005829">
    <property type="term" value="C:cytosol"/>
    <property type="evidence" value="ECO:0007669"/>
    <property type="project" value="TreeGrafter"/>
</dbReference>
<evidence type="ECO:0000313" key="5">
    <source>
        <dbReference type="Proteomes" id="UP000008207"/>
    </source>
</evidence>
<dbReference type="SMART" id="SM00479">
    <property type="entry name" value="EXOIII"/>
    <property type="match status" value="1"/>
</dbReference>
<dbReference type="RefSeq" id="WP_015927244.1">
    <property type="nucleotide sequence ID" value="NC_011894.1"/>
</dbReference>
<protein>
    <submittedName>
        <fullName evidence="4">Exonuclease RNase T and DNA polymerase III</fullName>
    </submittedName>
</protein>
<keyword evidence="4" id="KW-0540">Nuclease</keyword>
<comment type="function">
    <text evidence="1">DNA polymerase III is a complex, multichain enzyme responsible for most of the replicative synthesis in bacteria. The epsilon subunit contain the editing function and is a proofreading 3'-5' exonuclease.</text>
</comment>
<dbReference type="InterPro" id="IPR012337">
    <property type="entry name" value="RNaseH-like_sf"/>
</dbReference>
<dbReference type="CDD" id="cd06130">
    <property type="entry name" value="DNA_pol_III_epsilon_like"/>
    <property type="match status" value="1"/>
</dbReference>
<dbReference type="Pfam" id="PF00929">
    <property type="entry name" value="RNase_T"/>
    <property type="match status" value="1"/>
</dbReference>
<gene>
    <name evidence="4" type="ordered locus">Mnod_0492</name>
</gene>
<proteinExistence type="predicted"/>
<dbReference type="STRING" id="460265.Mnod_0492"/>
<evidence type="ECO:0000259" key="3">
    <source>
        <dbReference type="SMART" id="SM00479"/>
    </source>
</evidence>
<dbReference type="HOGENOM" id="CLU_047806_14_1_5"/>
<feature type="domain" description="Exonuclease" evidence="3">
    <location>
        <begin position="2"/>
        <end position="166"/>
    </location>
</feature>
<organism evidence="4 5">
    <name type="scientific">Methylobacterium nodulans (strain LMG 21967 / CNCM I-2342 / ORS 2060)</name>
    <dbReference type="NCBI Taxonomy" id="460265"/>
    <lineage>
        <taxon>Bacteria</taxon>
        <taxon>Pseudomonadati</taxon>
        <taxon>Pseudomonadota</taxon>
        <taxon>Alphaproteobacteria</taxon>
        <taxon>Hyphomicrobiales</taxon>
        <taxon>Methylobacteriaceae</taxon>
        <taxon>Methylobacterium</taxon>
    </lineage>
</organism>
<sequence length="189" mass="20232">MRTLAIDFETANERRDSACAVGLAWIEDGRVVRREARLIRPAEMRFSPFNVRVHGIRPEDVADAPDFAAAMAPFLPEIAGALVLAHNASFDIGVLAAALAACGLPQPDYTSLCTLQLARRQWPGQERYRLPALAARLGIAFRHHDAGEDAFVCAEVALAAMREAGAPDVATLAHASGLARRRGGLPLGA</sequence>
<accession>B8ICE6</accession>
<dbReference type="InterPro" id="IPR013520">
    <property type="entry name" value="Ribonucl_H"/>
</dbReference>
<dbReference type="OrthoDB" id="9803913at2"/>
<keyword evidence="5" id="KW-1185">Reference proteome</keyword>
<dbReference type="PANTHER" id="PTHR30231:SF42">
    <property type="entry name" value="EXONUCLEASE"/>
    <property type="match status" value="1"/>
</dbReference>
<dbReference type="SUPFAM" id="SSF53098">
    <property type="entry name" value="Ribonuclease H-like"/>
    <property type="match status" value="1"/>
</dbReference>
<evidence type="ECO:0000313" key="4">
    <source>
        <dbReference type="EMBL" id="ACL55534.1"/>
    </source>
</evidence>
<dbReference type="AlphaFoldDB" id="B8ICE6"/>
<dbReference type="GO" id="GO:0008408">
    <property type="term" value="F:3'-5' exonuclease activity"/>
    <property type="evidence" value="ECO:0007669"/>
    <property type="project" value="TreeGrafter"/>
</dbReference>
<dbReference type="Proteomes" id="UP000008207">
    <property type="component" value="Chromosome"/>
</dbReference>
<dbReference type="Gene3D" id="3.30.420.10">
    <property type="entry name" value="Ribonuclease H-like superfamily/Ribonuclease H"/>
    <property type="match status" value="1"/>
</dbReference>
<keyword evidence="4" id="KW-0378">Hydrolase</keyword>
<dbReference type="GO" id="GO:0006259">
    <property type="term" value="P:DNA metabolic process"/>
    <property type="evidence" value="ECO:0007669"/>
    <property type="project" value="UniProtKB-ARBA"/>
</dbReference>
<dbReference type="PANTHER" id="PTHR30231">
    <property type="entry name" value="DNA POLYMERASE III SUBUNIT EPSILON"/>
    <property type="match status" value="1"/>
</dbReference>
<dbReference type="GO" id="GO:0003676">
    <property type="term" value="F:nucleic acid binding"/>
    <property type="evidence" value="ECO:0007669"/>
    <property type="project" value="InterPro"/>
</dbReference>
<evidence type="ECO:0000256" key="2">
    <source>
        <dbReference type="ARBA" id="ARBA00026073"/>
    </source>
</evidence>
<dbReference type="FunFam" id="3.30.420.10:FF:000045">
    <property type="entry name" value="3'-5' exonuclease DinG"/>
    <property type="match status" value="1"/>
</dbReference>
<evidence type="ECO:0000256" key="1">
    <source>
        <dbReference type="ARBA" id="ARBA00025483"/>
    </source>
</evidence>
<reference evidence="4 5" key="1">
    <citation type="submission" date="2009-01" db="EMBL/GenBank/DDBJ databases">
        <title>Complete sequence of chromosome of Methylobacterium nodulans ORS 2060.</title>
        <authorList>
            <consortium name="US DOE Joint Genome Institute"/>
            <person name="Lucas S."/>
            <person name="Copeland A."/>
            <person name="Lapidus A."/>
            <person name="Glavina del Rio T."/>
            <person name="Dalin E."/>
            <person name="Tice H."/>
            <person name="Bruce D."/>
            <person name="Goodwin L."/>
            <person name="Pitluck S."/>
            <person name="Sims D."/>
            <person name="Brettin T."/>
            <person name="Detter J.C."/>
            <person name="Han C."/>
            <person name="Larimer F."/>
            <person name="Land M."/>
            <person name="Hauser L."/>
            <person name="Kyrpides N."/>
            <person name="Ivanova N."/>
            <person name="Marx C.J."/>
            <person name="Richardson P."/>
        </authorList>
    </citation>
    <scope>NUCLEOTIDE SEQUENCE [LARGE SCALE GENOMIC DNA]</scope>
    <source>
        <strain evidence="5">LMG 21967 / CNCM I-2342 / ORS 2060</strain>
    </source>
</reference>
<dbReference type="KEGG" id="mno:Mnod_0492"/>
<name>B8ICE6_METNO</name>
<dbReference type="InterPro" id="IPR036397">
    <property type="entry name" value="RNaseH_sf"/>
</dbReference>
<comment type="subunit">
    <text evidence="2">DNA polymerase III contains a core (composed of alpha, epsilon and theta chains) that associates with a tau subunit. This core dimerizes to form the POLIII' complex. PolIII' associates with the gamma complex (composed of gamma, delta, delta', psi and chi chains) and with the beta chain to form the complete DNA polymerase III complex.</text>
</comment>
<dbReference type="EMBL" id="CP001349">
    <property type="protein sequence ID" value="ACL55534.1"/>
    <property type="molecule type" value="Genomic_DNA"/>
</dbReference>
<dbReference type="eggNOG" id="COG0847">
    <property type="taxonomic scope" value="Bacteria"/>
</dbReference>